<dbReference type="Gramene" id="PNW72632">
    <property type="protein sequence ID" value="PNW72632"/>
    <property type="gene ID" value="CHLRE_15g636300v5"/>
</dbReference>
<dbReference type="InterPro" id="IPR000938">
    <property type="entry name" value="CAP-Gly_domain"/>
</dbReference>
<dbReference type="GO" id="GO:0007021">
    <property type="term" value="P:tubulin complex assembly"/>
    <property type="evidence" value="ECO:0007669"/>
    <property type="project" value="InterPro"/>
</dbReference>
<dbReference type="InterPro" id="IPR029071">
    <property type="entry name" value="Ubiquitin-like_domsf"/>
</dbReference>
<organism evidence="6 7">
    <name type="scientific">Chlamydomonas reinhardtii</name>
    <name type="common">Chlamydomonas smithii</name>
    <dbReference type="NCBI Taxonomy" id="3055"/>
    <lineage>
        <taxon>Eukaryota</taxon>
        <taxon>Viridiplantae</taxon>
        <taxon>Chlorophyta</taxon>
        <taxon>core chlorophytes</taxon>
        <taxon>Chlorophyceae</taxon>
        <taxon>CS clade</taxon>
        <taxon>Chlamydomonadales</taxon>
        <taxon>Chlamydomonadaceae</taxon>
        <taxon>Chlamydomonas</taxon>
    </lineage>
</organism>
<evidence type="ECO:0000256" key="1">
    <source>
        <dbReference type="ARBA" id="ARBA00004496"/>
    </source>
</evidence>
<name>A0A2K3CWG9_CHLRE</name>
<dbReference type="GO" id="GO:0005737">
    <property type="term" value="C:cytoplasm"/>
    <property type="evidence" value="ECO:0000318"/>
    <property type="project" value="GO_Central"/>
</dbReference>
<proteinExistence type="inferred from homology"/>
<dbReference type="PANTHER" id="PTHR18916:SF85">
    <property type="entry name" value="TUBULIN-FOLDING COFACTOR B"/>
    <property type="match status" value="1"/>
</dbReference>
<dbReference type="GO" id="GO:0031122">
    <property type="term" value="P:cytoplasmic microtubule organization"/>
    <property type="evidence" value="ECO:0000318"/>
    <property type="project" value="GO_Central"/>
</dbReference>
<evidence type="ECO:0000313" key="6">
    <source>
        <dbReference type="EMBL" id="PNW72632.1"/>
    </source>
</evidence>
<dbReference type="GO" id="GO:0005634">
    <property type="term" value="C:nucleus"/>
    <property type="evidence" value="ECO:0000318"/>
    <property type="project" value="GO_Central"/>
</dbReference>
<reference evidence="6 7" key="1">
    <citation type="journal article" date="2007" name="Science">
        <title>The Chlamydomonas genome reveals the evolution of key animal and plant functions.</title>
        <authorList>
            <person name="Merchant S.S."/>
            <person name="Prochnik S.E."/>
            <person name="Vallon O."/>
            <person name="Harris E.H."/>
            <person name="Karpowicz S.J."/>
            <person name="Witman G.B."/>
            <person name="Terry A."/>
            <person name="Salamov A."/>
            <person name="Fritz-Laylin L.K."/>
            <person name="Marechal-Drouard L."/>
            <person name="Marshall W.F."/>
            <person name="Qu L.H."/>
            <person name="Nelson D.R."/>
            <person name="Sanderfoot A.A."/>
            <person name="Spalding M.H."/>
            <person name="Kapitonov V.V."/>
            <person name="Ren Q."/>
            <person name="Ferris P."/>
            <person name="Lindquist E."/>
            <person name="Shapiro H."/>
            <person name="Lucas S.M."/>
            <person name="Grimwood J."/>
            <person name="Schmutz J."/>
            <person name="Cardol P."/>
            <person name="Cerutti H."/>
            <person name="Chanfreau G."/>
            <person name="Chen C.L."/>
            <person name="Cognat V."/>
            <person name="Croft M.T."/>
            <person name="Dent R."/>
            <person name="Dutcher S."/>
            <person name="Fernandez E."/>
            <person name="Fukuzawa H."/>
            <person name="Gonzalez-Ballester D."/>
            <person name="Gonzalez-Halphen D."/>
            <person name="Hallmann A."/>
            <person name="Hanikenne M."/>
            <person name="Hippler M."/>
            <person name="Inwood W."/>
            <person name="Jabbari K."/>
            <person name="Kalanon M."/>
            <person name="Kuras R."/>
            <person name="Lefebvre P.A."/>
            <person name="Lemaire S.D."/>
            <person name="Lobanov A.V."/>
            <person name="Lohr M."/>
            <person name="Manuell A."/>
            <person name="Meier I."/>
            <person name="Mets L."/>
            <person name="Mittag M."/>
            <person name="Mittelmeier T."/>
            <person name="Moroney J.V."/>
            <person name="Moseley J."/>
            <person name="Napoli C."/>
            <person name="Nedelcu A.M."/>
            <person name="Niyogi K."/>
            <person name="Novoselov S.V."/>
            <person name="Paulsen I.T."/>
            <person name="Pazour G."/>
            <person name="Purton S."/>
            <person name="Ral J.P."/>
            <person name="Riano-Pachon D.M."/>
            <person name="Riekhof W."/>
            <person name="Rymarquis L."/>
            <person name="Schroda M."/>
            <person name="Stern D."/>
            <person name="Umen J."/>
            <person name="Willows R."/>
            <person name="Wilson N."/>
            <person name="Zimmer S.L."/>
            <person name="Allmer J."/>
            <person name="Balk J."/>
            <person name="Bisova K."/>
            <person name="Chen C.J."/>
            <person name="Elias M."/>
            <person name="Gendler K."/>
            <person name="Hauser C."/>
            <person name="Lamb M.R."/>
            <person name="Ledford H."/>
            <person name="Long J.C."/>
            <person name="Minagawa J."/>
            <person name="Page M.D."/>
            <person name="Pan J."/>
            <person name="Pootakham W."/>
            <person name="Roje S."/>
            <person name="Rose A."/>
            <person name="Stahlberg E."/>
            <person name="Terauchi A.M."/>
            <person name="Yang P."/>
            <person name="Ball S."/>
            <person name="Bowler C."/>
            <person name="Dieckmann C.L."/>
            <person name="Gladyshev V.N."/>
            <person name="Green P."/>
            <person name="Jorgensen R."/>
            <person name="Mayfield S."/>
            <person name="Mueller-Roeber B."/>
            <person name="Rajamani S."/>
            <person name="Sayre R.T."/>
            <person name="Brokstein P."/>
            <person name="Dubchak I."/>
            <person name="Goodstein D."/>
            <person name="Hornick L."/>
            <person name="Huang Y.W."/>
            <person name="Jhaveri J."/>
            <person name="Luo Y."/>
            <person name="Martinez D."/>
            <person name="Ngau W.C."/>
            <person name="Otillar B."/>
            <person name="Poliakov A."/>
            <person name="Porter A."/>
            <person name="Szajkowski L."/>
            <person name="Werner G."/>
            <person name="Zhou K."/>
            <person name="Grigoriev I.V."/>
            <person name="Rokhsar D.S."/>
            <person name="Grossman A.R."/>
        </authorList>
    </citation>
    <scope>NUCLEOTIDE SEQUENCE [LARGE SCALE GENOMIC DNA]</scope>
    <source>
        <strain evidence="7">CC-503</strain>
    </source>
</reference>
<dbReference type="AlphaFoldDB" id="A0A2K3CWG9"/>
<comment type="subcellular location">
    <subcellularLocation>
        <location evidence="1">Cytoplasm</location>
    </subcellularLocation>
</comment>
<dbReference type="InterPro" id="IPR045172">
    <property type="entry name" value="TBCB_Ubl"/>
</dbReference>
<dbReference type="InterPro" id="IPR036859">
    <property type="entry name" value="CAP-Gly_dom_sf"/>
</dbReference>
<dbReference type="InParanoid" id="A0A2K3CWG9"/>
<dbReference type="Gene3D" id="3.10.20.90">
    <property type="entry name" value="Phosphatidylinositol 3-kinase Catalytic Subunit, Chain A, domain 1"/>
    <property type="match status" value="1"/>
</dbReference>
<keyword evidence="3" id="KW-0143">Chaperone</keyword>
<dbReference type="KEGG" id="cre:CHLRE_15g636300v5"/>
<dbReference type="OMA" id="DQYEQRT"/>
<sequence length="289" mass="31804">MSAPFLSKDDVDALRAYVAGPDTGFANKADSTVLLHVTHSNLKARFMEIRLDLHSTIESVKVKLSFHCGTNPGAMLLSLLDEGGALMANMWEDGRKLGFYSPRDGCTLHVTDTDPTSASAGGWLEDTSLVEKYKISDDAYDKREKTYRKWKNEQLAKDPQWCLEKEMAKRRGEEWVPPVKIDDPDHMSDLAAAIKPGSRCSVDPGDRRGEVKFVGRVEGLPLGFWVGVAYDEPLGKNDGSHKGKKYFEAEPGYGGFVRPDKVKVGDYPVIDEFASDNEEGAGGLGADEI</sequence>
<evidence type="ECO:0000256" key="4">
    <source>
        <dbReference type="ARBA" id="ARBA00025779"/>
    </source>
</evidence>
<dbReference type="EMBL" id="CM008976">
    <property type="protein sequence ID" value="PNW72632.1"/>
    <property type="molecule type" value="Genomic_DNA"/>
</dbReference>
<dbReference type="GO" id="GO:0035371">
    <property type="term" value="C:microtubule plus-end"/>
    <property type="evidence" value="ECO:0000318"/>
    <property type="project" value="GO_Central"/>
</dbReference>
<dbReference type="CDD" id="cd01789">
    <property type="entry name" value="Ubl_TBCB"/>
    <property type="match status" value="1"/>
</dbReference>
<evidence type="ECO:0000259" key="5">
    <source>
        <dbReference type="PROSITE" id="PS50245"/>
    </source>
</evidence>
<dbReference type="PROSITE" id="PS00845">
    <property type="entry name" value="CAP_GLY_1"/>
    <property type="match status" value="1"/>
</dbReference>
<protein>
    <recommendedName>
        <fullName evidence="5">CAP-Gly domain-containing protein</fullName>
    </recommendedName>
</protein>
<accession>A0A2K3CWG9</accession>
<dbReference type="Proteomes" id="UP000006906">
    <property type="component" value="Chromosome 15"/>
</dbReference>
<dbReference type="Pfam" id="PF01302">
    <property type="entry name" value="CAP_GLY"/>
    <property type="match status" value="1"/>
</dbReference>
<feature type="domain" description="CAP-Gly" evidence="5">
    <location>
        <begin position="223"/>
        <end position="258"/>
    </location>
</feature>
<gene>
    <name evidence="6" type="ORF">CHLRE_15g636300v5</name>
</gene>
<dbReference type="RefSeq" id="XP_042916400.1">
    <property type="nucleotide sequence ID" value="XM_043070536.1"/>
</dbReference>
<dbReference type="InterPro" id="IPR000626">
    <property type="entry name" value="Ubiquitin-like_dom"/>
</dbReference>
<dbReference type="PANTHER" id="PTHR18916">
    <property type="entry name" value="DYNACTIN 1-RELATED MICROTUBULE-BINDING"/>
    <property type="match status" value="1"/>
</dbReference>
<evidence type="ECO:0000256" key="2">
    <source>
        <dbReference type="ARBA" id="ARBA00022490"/>
    </source>
</evidence>
<dbReference type="GeneID" id="5726182"/>
<dbReference type="ExpressionAtlas" id="A0A2K3CWG9">
    <property type="expression patterns" value="baseline"/>
</dbReference>
<dbReference type="Pfam" id="PF14560">
    <property type="entry name" value="Ubiquitin_2"/>
    <property type="match status" value="1"/>
</dbReference>
<dbReference type="PROSITE" id="PS50245">
    <property type="entry name" value="CAP_GLY_2"/>
    <property type="match status" value="1"/>
</dbReference>
<keyword evidence="7" id="KW-1185">Reference proteome</keyword>
<dbReference type="Gene3D" id="2.30.30.190">
    <property type="entry name" value="CAP Gly-rich-like domain"/>
    <property type="match status" value="1"/>
</dbReference>
<evidence type="ECO:0000256" key="3">
    <source>
        <dbReference type="ARBA" id="ARBA00023186"/>
    </source>
</evidence>
<dbReference type="FunCoup" id="A0A2K3CWG9">
    <property type="interactions" value="2039"/>
</dbReference>
<dbReference type="PaxDb" id="3055-EDO97940"/>
<dbReference type="SMART" id="SM01052">
    <property type="entry name" value="CAP_GLY"/>
    <property type="match status" value="1"/>
</dbReference>
<dbReference type="STRING" id="3055.A0A2K3CWG9"/>
<comment type="similarity">
    <text evidence="4">Belongs to the TBCB family.</text>
</comment>
<dbReference type="GO" id="GO:0051010">
    <property type="term" value="F:microtubule plus-end binding"/>
    <property type="evidence" value="ECO:0000318"/>
    <property type="project" value="GO_Central"/>
</dbReference>
<keyword evidence="2" id="KW-0963">Cytoplasm</keyword>
<dbReference type="GO" id="GO:0043014">
    <property type="term" value="F:alpha-tubulin binding"/>
    <property type="evidence" value="ECO:0007669"/>
    <property type="project" value="InterPro"/>
</dbReference>
<dbReference type="SUPFAM" id="SSF74924">
    <property type="entry name" value="Cap-Gly domain"/>
    <property type="match status" value="1"/>
</dbReference>
<dbReference type="OrthoDB" id="2130750at2759"/>
<evidence type="ECO:0000313" key="7">
    <source>
        <dbReference type="Proteomes" id="UP000006906"/>
    </source>
</evidence>
<dbReference type="SUPFAM" id="SSF54236">
    <property type="entry name" value="Ubiquitin-like"/>
    <property type="match status" value="1"/>
</dbReference>
<dbReference type="GO" id="GO:0007023">
    <property type="term" value="P:post-chaperonin tubulin folding pathway"/>
    <property type="evidence" value="ECO:0007669"/>
    <property type="project" value="InterPro"/>
</dbReference>